<keyword evidence="2" id="KW-1185">Reference proteome</keyword>
<reference evidence="1 2" key="1">
    <citation type="submission" date="2014-07" db="EMBL/GenBank/DDBJ databases">
        <title>Complete Genome Sequence of Dyella japonica Strain A8 Isolated from Malaysian Tropical Soil.</title>
        <authorList>
            <person name="Hui R.K.H."/>
            <person name="Chen J.-W."/>
            <person name="Chan K.-G."/>
            <person name="Leung F.C.C."/>
        </authorList>
    </citation>
    <scope>NUCLEOTIDE SEQUENCE [LARGE SCALE GENOMIC DNA]</scope>
    <source>
        <strain evidence="1 2">A8</strain>
    </source>
</reference>
<evidence type="ECO:0000313" key="1">
    <source>
        <dbReference type="EMBL" id="AIF47324.1"/>
    </source>
</evidence>
<dbReference type="HOGENOM" id="CLU_2915069_0_0_6"/>
<dbReference type="Proteomes" id="UP000027987">
    <property type="component" value="Chromosome"/>
</dbReference>
<dbReference type="PATRIC" id="fig|1217721.7.peg.1780"/>
<dbReference type="KEGG" id="dja:HY57_08590"/>
<sequence length="61" mass="6868">MLPLEVLVRVEILVLPFLPVRIVVRVAIIVPCRMTGMVEVIVRQRAAAAKQPLCLNRPRPL</sequence>
<name>A0A075JZI4_9GAMM</name>
<organism evidence="1 2">
    <name type="scientific">Dyella japonica A8</name>
    <dbReference type="NCBI Taxonomy" id="1217721"/>
    <lineage>
        <taxon>Bacteria</taxon>
        <taxon>Pseudomonadati</taxon>
        <taxon>Pseudomonadota</taxon>
        <taxon>Gammaproteobacteria</taxon>
        <taxon>Lysobacterales</taxon>
        <taxon>Rhodanobacteraceae</taxon>
        <taxon>Dyella</taxon>
    </lineage>
</organism>
<protein>
    <submittedName>
        <fullName evidence="1">Uncharacterized protein</fullName>
    </submittedName>
</protein>
<accession>A0A075JZI4</accession>
<gene>
    <name evidence="1" type="ORF">HY57_08590</name>
</gene>
<dbReference type="EMBL" id="CP008884">
    <property type="protein sequence ID" value="AIF47324.1"/>
    <property type="molecule type" value="Genomic_DNA"/>
</dbReference>
<evidence type="ECO:0000313" key="2">
    <source>
        <dbReference type="Proteomes" id="UP000027987"/>
    </source>
</evidence>
<dbReference type="AlphaFoldDB" id="A0A075JZI4"/>
<proteinExistence type="predicted"/>